<dbReference type="Proteomes" id="UP001595711">
    <property type="component" value="Unassembled WGS sequence"/>
</dbReference>
<evidence type="ECO:0000313" key="6">
    <source>
        <dbReference type="Proteomes" id="UP001595711"/>
    </source>
</evidence>
<dbReference type="EMBL" id="JBHRYJ010000002">
    <property type="protein sequence ID" value="MFC3676436.1"/>
    <property type="molecule type" value="Genomic_DNA"/>
</dbReference>
<dbReference type="RefSeq" id="WP_379727049.1">
    <property type="nucleotide sequence ID" value="NZ_JBHRYJ010000002.1"/>
</dbReference>
<keyword evidence="6" id="KW-1185">Reference proteome</keyword>
<sequence>MPYDLSRLQLLIVEADDAMQATWRKLLAGFGIQSAAMVRGSREAWTILGDTAAAKPDLLACRWELPAGDSGLDLVARLRQDPDSPAPFLPAIIVTGSITRERVNRALAAGVHEILVLPLSAKALETRLREVIEKPRKFVRAPGYFGPDRRRQVRPDYAGPFRRKTDRQ</sequence>
<evidence type="ECO:0000256" key="2">
    <source>
        <dbReference type="PROSITE-ProRule" id="PRU00169"/>
    </source>
</evidence>
<protein>
    <submittedName>
        <fullName evidence="5">Response regulator</fullName>
    </submittedName>
</protein>
<reference evidence="6" key="1">
    <citation type="journal article" date="2019" name="Int. J. Syst. Evol. Microbiol.">
        <title>The Global Catalogue of Microorganisms (GCM) 10K type strain sequencing project: providing services to taxonomists for standard genome sequencing and annotation.</title>
        <authorList>
            <consortium name="The Broad Institute Genomics Platform"/>
            <consortium name="The Broad Institute Genome Sequencing Center for Infectious Disease"/>
            <person name="Wu L."/>
            <person name="Ma J."/>
        </authorList>
    </citation>
    <scope>NUCLEOTIDE SEQUENCE [LARGE SCALE GENOMIC DNA]</scope>
    <source>
        <strain evidence="6">KCTC 42182</strain>
    </source>
</reference>
<comment type="caution">
    <text evidence="2">Lacks conserved residue(s) required for the propagation of feature annotation.</text>
</comment>
<dbReference type="InterPro" id="IPR050595">
    <property type="entry name" value="Bact_response_regulator"/>
</dbReference>
<evidence type="ECO:0000256" key="3">
    <source>
        <dbReference type="SAM" id="MobiDB-lite"/>
    </source>
</evidence>
<dbReference type="Gene3D" id="3.40.50.2300">
    <property type="match status" value="1"/>
</dbReference>
<dbReference type="SMART" id="SM00448">
    <property type="entry name" value="REC"/>
    <property type="match status" value="1"/>
</dbReference>
<name>A0ABV7VG10_9PROT</name>
<proteinExistence type="predicted"/>
<dbReference type="CDD" id="cd00156">
    <property type="entry name" value="REC"/>
    <property type="match status" value="1"/>
</dbReference>
<evidence type="ECO:0000256" key="1">
    <source>
        <dbReference type="ARBA" id="ARBA00022553"/>
    </source>
</evidence>
<feature type="domain" description="Response regulatory" evidence="4">
    <location>
        <begin position="9"/>
        <end position="132"/>
    </location>
</feature>
<dbReference type="InterPro" id="IPR001789">
    <property type="entry name" value="Sig_transdc_resp-reg_receiver"/>
</dbReference>
<keyword evidence="1" id="KW-0597">Phosphoprotein</keyword>
<feature type="region of interest" description="Disordered" evidence="3">
    <location>
        <begin position="143"/>
        <end position="168"/>
    </location>
</feature>
<dbReference type="InterPro" id="IPR011006">
    <property type="entry name" value="CheY-like_superfamily"/>
</dbReference>
<dbReference type="PROSITE" id="PS50110">
    <property type="entry name" value="RESPONSE_REGULATORY"/>
    <property type="match status" value="1"/>
</dbReference>
<evidence type="ECO:0000259" key="4">
    <source>
        <dbReference type="PROSITE" id="PS50110"/>
    </source>
</evidence>
<gene>
    <name evidence="5" type="ORF">ACFOOQ_12840</name>
</gene>
<accession>A0ABV7VG10</accession>
<evidence type="ECO:0000313" key="5">
    <source>
        <dbReference type="EMBL" id="MFC3676436.1"/>
    </source>
</evidence>
<organism evidence="5 6">
    <name type="scientific">Ferrovibrio xuzhouensis</name>
    <dbReference type="NCBI Taxonomy" id="1576914"/>
    <lineage>
        <taxon>Bacteria</taxon>
        <taxon>Pseudomonadati</taxon>
        <taxon>Pseudomonadota</taxon>
        <taxon>Alphaproteobacteria</taxon>
        <taxon>Rhodospirillales</taxon>
        <taxon>Rhodospirillaceae</taxon>
        <taxon>Ferrovibrio</taxon>
    </lineage>
</organism>
<dbReference type="PANTHER" id="PTHR44591:SF3">
    <property type="entry name" value="RESPONSE REGULATORY DOMAIN-CONTAINING PROTEIN"/>
    <property type="match status" value="1"/>
</dbReference>
<dbReference type="SUPFAM" id="SSF52172">
    <property type="entry name" value="CheY-like"/>
    <property type="match status" value="1"/>
</dbReference>
<dbReference type="PANTHER" id="PTHR44591">
    <property type="entry name" value="STRESS RESPONSE REGULATOR PROTEIN 1"/>
    <property type="match status" value="1"/>
</dbReference>
<comment type="caution">
    <text evidence="5">The sequence shown here is derived from an EMBL/GenBank/DDBJ whole genome shotgun (WGS) entry which is preliminary data.</text>
</comment>
<dbReference type="Pfam" id="PF00072">
    <property type="entry name" value="Response_reg"/>
    <property type="match status" value="1"/>
</dbReference>